<dbReference type="PROSITE" id="PS50943">
    <property type="entry name" value="HTH_CROC1"/>
    <property type="match status" value="1"/>
</dbReference>
<organism evidence="2 3">
    <name type="scientific">Fibrobacter succinogenes (strain ATCC 19169 / S85)</name>
    <dbReference type="NCBI Taxonomy" id="59374"/>
    <lineage>
        <taxon>Bacteria</taxon>
        <taxon>Pseudomonadati</taxon>
        <taxon>Fibrobacterota</taxon>
        <taxon>Fibrobacteria</taxon>
        <taxon>Fibrobacterales</taxon>
        <taxon>Fibrobacteraceae</taxon>
        <taxon>Fibrobacter</taxon>
    </lineage>
</organism>
<dbReference type="SUPFAM" id="SSF47413">
    <property type="entry name" value="lambda repressor-like DNA-binding domains"/>
    <property type="match status" value="1"/>
</dbReference>
<gene>
    <name evidence="2" type="ordered locus">Fisuc_0939</name>
</gene>
<sequence>MLAVVKAPPTHGTKKPVSFKIEGEQIPDFVLGMLKYMFPKCVKIYETPLKKRHDMDEESVVLESTDWNKRMSAEMTPGKAIRADRGLRGWTQNVLAQKLGISIQNLSAMEHDRRPVSKKMAAKLSQIFDVPPETYFKF</sequence>
<name>A0ABN3YW64_FIBSS</name>
<evidence type="ECO:0000313" key="2">
    <source>
        <dbReference type="EMBL" id="ACX74546.1"/>
    </source>
</evidence>
<dbReference type="EMBL" id="CP001792">
    <property type="protein sequence ID" value="ACX74546.1"/>
    <property type="molecule type" value="Genomic_DNA"/>
</dbReference>
<dbReference type="Gene3D" id="1.10.260.40">
    <property type="entry name" value="lambda repressor-like DNA-binding domains"/>
    <property type="match status" value="1"/>
</dbReference>
<keyword evidence="3" id="KW-1185">Reference proteome</keyword>
<evidence type="ECO:0000313" key="3">
    <source>
        <dbReference type="Proteomes" id="UP000001497"/>
    </source>
</evidence>
<proteinExistence type="predicted"/>
<dbReference type="CDD" id="cd00093">
    <property type="entry name" value="HTH_XRE"/>
    <property type="match status" value="1"/>
</dbReference>
<accession>A0ABN3YW64</accession>
<dbReference type="Proteomes" id="UP000001497">
    <property type="component" value="Chromosome"/>
</dbReference>
<protein>
    <submittedName>
        <fullName evidence="2">Transcriptional regulator, XRE family</fullName>
    </submittedName>
</protein>
<dbReference type="Pfam" id="PF01381">
    <property type="entry name" value="HTH_3"/>
    <property type="match status" value="1"/>
</dbReference>
<dbReference type="InterPro" id="IPR010982">
    <property type="entry name" value="Lambda_DNA-bd_dom_sf"/>
</dbReference>
<dbReference type="InterPro" id="IPR001387">
    <property type="entry name" value="Cro/C1-type_HTH"/>
</dbReference>
<dbReference type="RefSeq" id="WP_015731868.1">
    <property type="nucleotide sequence ID" value="NC_013410.1"/>
</dbReference>
<evidence type="ECO:0000259" key="1">
    <source>
        <dbReference type="PROSITE" id="PS50943"/>
    </source>
</evidence>
<feature type="domain" description="HTH cro/C1-type" evidence="1">
    <location>
        <begin position="81"/>
        <end position="136"/>
    </location>
</feature>
<dbReference type="SMART" id="SM00530">
    <property type="entry name" value="HTH_XRE"/>
    <property type="match status" value="1"/>
</dbReference>
<reference evidence="2" key="1">
    <citation type="submission" date="2009-10" db="EMBL/GenBank/DDBJ databases">
        <title>Complete sequence of Fibrobacter succinogenes subsp. succinogenes S85.</title>
        <authorList>
            <consortium name="US DOE Joint Genome Institute"/>
            <person name="Lucas S."/>
            <person name="Copeland A."/>
            <person name="Lapidus A."/>
            <person name="Glavina del Rio T."/>
            <person name="Tice H."/>
            <person name="Bruce D."/>
            <person name="Goodwin L."/>
            <person name="Pitluck S."/>
            <person name="Chertkov O."/>
            <person name="Detter J.C."/>
            <person name="Han C."/>
            <person name="Tapia R."/>
            <person name="Larimer F."/>
            <person name="Land M."/>
            <person name="Hauser L."/>
            <person name="Kyrpides N."/>
            <person name="Mikhailova N."/>
            <person name="Weimer P.J."/>
            <person name="Stevenson D.M."/>
            <person name="Boyum J."/>
            <person name="Brumm P.I."/>
            <person name="Mead D."/>
        </authorList>
    </citation>
    <scope>NUCLEOTIDE SEQUENCE [LARGE SCALE GENOMIC DNA]</scope>
    <source>
        <strain evidence="2">S85</strain>
    </source>
</reference>